<dbReference type="PROSITE" id="PS00599">
    <property type="entry name" value="AA_TRANSFER_CLASS_2"/>
    <property type="match status" value="1"/>
</dbReference>
<gene>
    <name evidence="14" type="primary">bioF_2</name>
    <name evidence="14" type="ORF">CA13_42410</name>
</gene>
<sequence>MTSFDYLAERLDQLRNQLRLRELVPRDLSGSTFVEASGRHLVNFGGNDYLGLAADRRTSEQSTGSTSSALVCGWTTLHQTLADKLAALESTESAVLFPSGFAACSGTIATLAEEGDLILSDQLNHASLIDGCRLSMAKCIVYPHRDVLFVEDVLEKQREHFRRVWIVTDGVFSMDGDVAPLTPLCDLADKFEATVVVDEAHGTGVLGKTGSGVCEALGEKHRIPIRIGTLSKAVGSQGGFVAGPRHVINYLINRCRPLIFSTALAPAAVAAAIAAIESFQTEPHRRQRVQTLARTLRQRLSLSPIADDLTRSVEMGVPIIPVTLGEDATAISMSRRLSEAGFYVPAIRPPTVPPGTSRLRISVSAVHEDTMIEDLIAWFAAQQ</sequence>
<dbReference type="InterPro" id="IPR015421">
    <property type="entry name" value="PyrdxlP-dep_Trfase_major"/>
</dbReference>
<feature type="domain" description="Aminotransferase class I/classII large" evidence="13">
    <location>
        <begin position="40"/>
        <end position="376"/>
    </location>
</feature>
<evidence type="ECO:0000256" key="12">
    <source>
        <dbReference type="RuleBase" id="RU003693"/>
    </source>
</evidence>
<dbReference type="OrthoDB" id="9807157at2"/>
<dbReference type="EC" id="2.3.1.47" evidence="5"/>
<evidence type="ECO:0000256" key="9">
    <source>
        <dbReference type="ARBA" id="ARBA00032610"/>
    </source>
</evidence>
<name>A0A5C5Z6A3_9BACT</name>
<accession>A0A5C5Z6A3</accession>
<comment type="similarity">
    <text evidence="3">Belongs to the class-II pyridoxal-phosphate-dependent aminotransferase family. BioF subfamily.</text>
</comment>
<dbReference type="EMBL" id="SJPJ01000001">
    <property type="protein sequence ID" value="TWT82778.1"/>
    <property type="molecule type" value="Genomic_DNA"/>
</dbReference>
<comment type="catalytic activity">
    <reaction evidence="11">
        <text>6-carboxyhexanoyl-[ACP] + L-alanine + H(+) = (8S)-8-amino-7-oxononanoate + holo-[ACP] + CO2</text>
        <dbReference type="Rhea" id="RHEA:42288"/>
        <dbReference type="Rhea" id="RHEA-COMP:9685"/>
        <dbReference type="Rhea" id="RHEA-COMP:9955"/>
        <dbReference type="ChEBI" id="CHEBI:15378"/>
        <dbReference type="ChEBI" id="CHEBI:16526"/>
        <dbReference type="ChEBI" id="CHEBI:57972"/>
        <dbReference type="ChEBI" id="CHEBI:64479"/>
        <dbReference type="ChEBI" id="CHEBI:78846"/>
        <dbReference type="ChEBI" id="CHEBI:149468"/>
        <dbReference type="EC" id="2.3.1.47"/>
    </reaction>
</comment>
<dbReference type="PANTHER" id="PTHR13693">
    <property type="entry name" value="CLASS II AMINOTRANSFERASE/8-AMINO-7-OXONONANOATE SYNTHASE"/>
    <property type="match status" value="1"/>
</dbReference>
<evidence type="ECO:0000256" key="10">
    <source>
        <dbReference type="ARBA" id="ARBA00033381"/>
    </source>
</evidence>
<evidence type="ECO:0000313" key="14">
    <source>
        <dbReference type="EMBL" id="TWT82778.1"/>
    </source>
</evidence>
<evidence type="ECO:0000259" key="13">
    <source>
        <dbReference type="Pfam" id="PF00155"/>
    </source>
</evidence>
<evidence type="ECO:0000313" key="15">
    <source>
        <dbReference type="Proteomes" id="UP000315010"/>
    </source>
</evidence>
<dbReference type="GO" id="GO:0008710">
    <property type="term" value="F:8-amino-7-oxononanoate synthase activity"/>
    <property type="evidence" value="ECO:0007669"/>
    <property type="project" value="UniProtKB-EC"/>
</dbReference>
<proteinExistence type="inferred from homology"/>
<dbReference type="InterPro" id="IPR001917">
    <property type="entry name" value="Aminotrans_II_pyridoxalP_BS"/>
</dbReference>
<dbReference type="AlphaFoldDB" id="A0A5C5Z6A3"/>
<dbReference type="InterPro" id="IPR050087">
    <property type="entry name" value="AON_synthase_class-II"/>
</dbReference>
<dbReference type="Gene3D" id="3.40.640.10">
    <property type="entry name" value="Type I PLP-dependent aspartate aminotransferase-like (Major domain)"/>
    <property type="match status" value="1"/>
</dbReference>
<dbReference type="Gene3D" id="3.90.1150.10">
    <property type="entry name" value="Aspartate Aminotransferase, domain 1"/>
    <property type="match status" value="1"/>
</dbReference>
<dbReference type="InterPro" id="IPR004839">
    <property type="entry name" value="Aminotransferase_I/II_large"/>
</dbReference>
<keyword evidence="15" id="KW-1185">Reference proteome</keyword>
<protein>
    <recommendedName>
        <fullName evidence="5">8-amino-7-oxononanoate synthase</fullName>
        <ecNumber evidence="5">2.3.1.47</ecNumber>
    </recommendedName>
    <alternativeName>
        <fullName evidence="9">7-keto-8-amino-pelargonic acid synthase</fullName>
    </alternativeName>
    <alternativeName>
        <fullName evidence="10">8-amino-7-ketopelargonate synthase</fullName>
    </alternativeName>
</protein>
<dbReference type="PANTHER" id="PTHR13693:SF100">
    <property type="entry name" value="8-AMINO-7-OXONONANOATE SYNTHASE"/>
    <property type="match status" value="1"/>
</dbReference>
<evidence type="ECO:0000256" key="6">
    <source>
        <dbReference type="ARBA" id="ARBA00022679"/>
    </source>
</evidence>
<evidence type="ECO:0000256" key="8">
    <source>
        <dbReference type="ARBA" id="ARBA00022898"/>
    </source>
</evidence>
<dbReference type="InterPro" id="IPR015422">
    <property type="entry name" value="PyrdxlP-dep_Trfase_small"/>
</dbReference>
<reference evidence="14 15" key="1">
    <citation type="submission" date="2019-02" db="EMBL/GenBank/DDBJ databases">
        <title>Deep-cultivation of Planctomycetes and their phenomic and genomic characterization uncovers novel biology.</title>
        <authorList>
            <person name="Wiegand S."/>
            <person name="Jogler M."/>
            <person name="Boedeker C."/>
            <person name="Pinto D."/>
            <person name="Vollmers J."/>
            <person name="Rivas-Marin E."/>
            <person name="Kohn T."/>
            <person name="Peeters S.H."/>
            <person name="Heuer A."/>
            <person name="Rast P."/>
            <person name="Oberbeckmann S."/>
            <person name="Bunk B."/>
            <person name="Jeske O."/>
            <person name="Meyerdierks A."/>
            <person name="Storesund J.E."/>
            <person name="Kallscheuer N."/>
            <person name="Luecker S."/>
            <person name="Lage O.M."/>
            <person name="Pohl T."/>
            <person name="Merkel B.J."/>
            <person name="Hornburger P."/>
            <person name="Mueller R.-W."/>
            <person name="Bruemmer F."/>
            <person name="Labrenz M."/>
            <person name="Spormann A.M."/>
            <person name="Op Den Camp H."/>
            <person name="Overmann J."/>
            <person name="Amann R."/>
            <person name="Jetten M.S.M."/>
            <person name="Mascher T."/>
            <person name="Medema M.H."/>
            <person name="Devos D.P."/>
            <person name="Kaster A.-K."/>
            <person name="Ovreas L."/>
            <person name="Rohde M."/>
            <person name="Galperin M.Y."/>
            <person name="Jogler C."/>
        </authorList>
    </citation>
    <scope>NUCLEOTIDE SEQUENCE [LARGE SCALE GENOMIC DNA]</scope>
    <source>
        <strain evidence="14 15">CA13</strain>
    </source>
</reference>
<evidence type="ECO:0000256" key="1">
    <source>
        <dbReference type="ARBA" id="ARBA00001933"/>
    </source>
</evidence>
<dbReference type="InterPro" id="IPR015424">
    <property type="entry name" value="PyrdxlP-dep_Trfase"/>
</dbReference>
<comment type="subunit">
    <text evidence="4">Homodimer.</text>
</comment>
<keyword evidence="8 12" id="KW-0663">Pyridoxal phosphate</keyword>
<dbReference type="RefSeq" id="WP_146399501.1">
    <property type="nucleotide sequence ID" value="NZ_SJPJ01000001.1"/>
</dbReference>
<organism evidence="14 15">
    <name type="scientific">Novipirellula herctigrandis</name>
    <dbReference type="NCBI Taxonomy" id="2527986"/>
    <lineage>
        <taxon>Bacteria</taxon>
        <taxon>Pseudomonadati</taxon>
        <taxon>Planctomycetota</taxon>
        <taxon>Planctomycetia</taxon>
        <taxon>Pirellulales</taxon>
        <taxon>Pirellulaceae</taxon>
        <taxon>Novipirellula</taxon>
    </lineage>
</organism>
<comment type="pathway">
    <text evidence="2">Cofactor biosynthesis; biotin biosynthesis.</text>
</comment>
<evidence type="ECO:0000256" key="7">
    <source>
        <dbReference type="ARBA" id="ARBA00022756"/>
    </source>
</evidence>
<keyword evidence="14" id="KW-0012">Acyltransferase</keyword>
<dbReference type="GO" id="GO:0009102">
    <property type="term" value="P:biotin biosynthetic process"/>
    <property type="evidence" value="ECO:0007669"/>
    <property type="project" value="UniProtKB-KW"/>
</dbReference>
<evidence type="ECO:0000256" key="3">
    <source>
        <dbReference type="ARBA" id="ARBA00010008"/>
    </source>
</evidence>
<dbReference type="GO" id="GO:0030170">
    <property type="term" value="F:pyridoxal phosphate binding"/>
    <property type="evidence" value="ECO:0007669"/>
    <property type="project" value="InterPro"/>
</dbReference>
<comment type="caution">
    <text evidence="14">The sequence shown here is derived from an EMBL/GenBank/DDBJ whole genome shotgun (WGS) entry which is preliminary data.</text>
</comment>
<evidence type="ECO:0000256" key="11">
    <source>
        <dbReference type="ARBA" id="ARBA00047715"/>
    </source>
</evidence>
<evidence type="ECO:0000256" key="2">
    <source>
        <dbReference type="ARBA" id="ARBA00004746"/>
    </source>
</evidence>
<evidence type="ECO:0000256" key="4">
    <source>
        <dbReference type="ARBA" id="ARBA00011738"/>
    </source>
</evidence>
<dbReference type="Pfam" id="PF00155">
    <property type="entry name" value="Aminotran_1_2"/>
    <property type="match status" value="1"/>
</dbReference>
<dbReference type="Proteomes" id="UP000315010">
    <property type="component" value="Unassembled WGS sequence"/>
</dbReference>
<keyword evidence="6 14" id="KW-0808">Transferase</keyword>
<evidence type="ECO:0000256" key="5">
    <source>
        <dbReference type="ARBA" id="ARBA00013187"/>
    </source>
</evidence>
<keyword evidence="7" id="KW-0093">Biotin biosynthesis</keyword>
<comment type="cofactor">
    <cofactor evidence="1 12">
        <name>pyridoxal 5'-phosphate</name>
        <dbReference type="ChEBI" id="CHEBI:597326"/>
    </cofactor>
</comment>
<dbReference type="SUPFAM" id="SSF53383">
    <property type="entry name" value="PLP-dependent transferases"/>
    <property type="match status" value="1"/>
</dbReference>